<dbReference type="PANTHER" id="PTHR10543:SF129">
    <property type="entry name" value="CAROTENOID OXYGENASE"/>
    <property type="match status" value="1"/>
</dbReference>
<dbReference type="PANTHER" id="PTHR10543">
    <property type="entry name" value="BETA-CAROTENE DIOXYGENASE"/>
    <property type="match status" value="1"/>
</dbReference>
<dbReference type="GO" id="GO:0003834">
    <property type="term" value="F:beta-carotene 15,15'-dioxygenase activity"/>
    <property type="evidence" value="ECO:0007669"/>
    <property type="project" value="TreeGrafter"/>
</dbReference>
<dbReference type="GO" id="GO:0016121">
    <property type="term" value="P:carotene catabolic process"/>
    <property type="evidence" value="ECO:0007669"/>
    <property type="project" value="TreeGrafter"/>
</dbReference>
<feature type="binding site" evidence="4">
    <location>
        <position position="210"/>
    </location>
    <ligand>
        <name>Fe cation</name>
        <dbReference type="ChEBI" id="CHEBI:24875"/>
        <note>catalytic</note>
    </ligand>
</feature>
<dbReference type="EMBL" id="DS268407">
    <property type="protein sequence ID" value="EFO82713.1"/>
    <property type="molecule type" value="Genomic_DNA"/>
</dbReference>
<feature type="binding site" evidence="4">
    <location>
        <position position="280"/>
    </location>
    <ligand>
        <name>Fe cation</name>
        <dbReference type="ChEBI" id="CHEBI:24875"/>
        <note>catalytic</note>
    </ligand>
</feature>
<comment type="similarity">
    <text evidence="1">Belongs to the carotenoid oxygenase family.</text>
</comment>
<evidence type="ECO:0000256" key="3">
    <source>
        <dbReference type="ARBA" id="ARBA00023004"/>
    </source>
</evidence>
<gene>
    <name evidence="7" type="ORF">CRE_00687</name>
</gene>
<feature type="binding site" evidence="4">
    <location>
        <position position="541"/>
    </location>
    <ligand>
        <name>Fe cation</name>
        <dbReference type="ChEBI" id="CHEBI:24875"/>
        <note>catalytic</note>
    </ligand>
</feature>
<accession>E3LDT6</accession>
<proteinExistence type="inferred from homology"/>
<dbReference type="OrthoDB" id="1069523at2759"/>
<dbReference type="InterPro" id="IPR004294">
    <property type="entry name" value="Carotenoid_Oase"/>
</dbReference>
<sequence length="867" mass="97698">MSPITVLLLVGVPLVLSQSFNQTHLGFPEAWDGDKYRELYCPSKNIPKWLDGYFLCQLSASYGNSSAPEGEKLNHMIDAIGAVGSFHVSNGQVVFSAQYYPARPYKIWEFYDRNMTKASVPWAGWSDYNLTAMSRWEQVPANPDSARFHPNLDFWKVGNRIIAGTEAPYWVGYEFDVRTLQKFKLFPFKEENDIFSTPRHTMIPISMAIHERNDADGTIWGSFSAMNFEEQRFFQGIFTVDTNGVRRVVGLYDYGVWDTNACGSNDEYIGDKTLLPGYIHSITSTENFIILPITSLLINPCKFKEPPLNNVRSAIQKGGLWGMDFYDMVPMRFLIFNKKTLEFTTSKPLEVFPSMFVTHQLNAFEADDGNLVADMVVYDSHDPYVKYFYTDFLTKQLYPSTARVLRFTLDNKKQRVMYNYLVPQETIAADFPQFNHNYEQKAYQWGYLVQHPFASGNSILKINVDEPAGNRNLEFRAEPTLVLHEPWFVQKPDTKKEDEGVLLVRGLDTAENKGVLIVIDAEKMTELGRAYVPISIPFGFHNRFFSKKDLGLPEGFQVGQSQYRPIEKKQGFATLPLRKVSTIPPTSPTASPTTTTSTTTSTTTTTTPTPTTTTTTPKPTTTTSTTTTTTTPRPTTTSTSSPTTTTSMTTTTTPQPTTTTSSEKPVTLTTQTWTAPPTTTVKRTTREPSHPQNISYQSFSAQTVPTTTPKIPRWWPLAGSGSTEQPWWQKVQTGANTLPPLFPVSKRVEEKVEKVSAKPNESDNKIPEQKPVVSTGSMDEIYEQTLGALCSWLPKVFTSISNELCWKQGKTAAKWMAPLAQTYAERFRMGRANRKVSPNDTPNLQPSLKQMAFDGQQEQQAEPIRFG</sequence>
<dbReference type="OMA" id="AMSRWEQ"/>
<feature type="chain" id="PRO_5003173435" evidence="6">
    <location>
        <begin position="18"/>
        <end position="867"/>
    </location>
</feature>
<name>E3LDT6_CAERE</name>
<dbReference type="STRING" id="31234.E3LDT6"/>
<dbReference type="GO" id="GO:0042574">
    <property type="term" value="P:retinal metabolic process"/>
    <property type="evidence" value="ECO:0007669"/>
    <property type="project" value="TreeGrafter"/>
</dbReference>
<reference evidence="7" key="1">
    <citation type="submission" date="2007-07" db="EMBL/GenBank/DDBJ databases">
        <title>PCAP assembly of the Caenorhabditis remanei genome.</title>
        <authorList>
            <consortium name="The Caenorhabditis remanei Sequencing Consortium"/>
            <person name="Wilson R.K."/>
        </authorList>
    </citation>
    <scope>NUCLEOTIDE SEQUENCE [LARGE SCALE GENOMIC DNA]</scope>
    <source>
        <strain evidence="7">PB4641</strain>
    </source>
</reference>
<keyword evidence="2 4" id="KW-0479">Metal-binding</keyword>
<dbReference type="AlphaFoldDB" id="E3LDT6"/>
<keyword evidence="8" id="KW-1185">Reference proteome</keyword>
<evidence type="ECO:0000313" key="7">
    <source>
        <dbReference type="EMBL" id="EFO82713.1"/>
    </source>
</evidence>
<dbReference type="Pfam" id="PF03055">
    <property type="entry name" value="RPE65"/>
    <property type="match status" value="1"/>
</dbReference>
<dbReference type="FunCoup" id="E3LDT6">
    <property type="interactions" value="20"/>
</dbReference>
<comment type="cofactor">
    <cofactor evidence="4">
        <name>Fe(2+)</name>
        <dbReference type="ChEBI" id="CHEBI:29033"/>
    </cofactor>
    <text evidence="4">Binds 1 Fe(2+) ion per subunit.</text>
</comment>
<feature type="binding site" evidence="4">
    <location>
        <position position="359"/>
    </location>
    <ligand>
        <name>Fe cation</name>
        <dbReference type="ChEBI" id="CHEBI:24875"/>
        <note>catalytic</note>
    </ligand>
</feature>
<dbReference type="GO" id="GO:0010436">
    <property type="term" value="F:carotenoid dioxygenase activity"/>
    <property type="evidence" value="ECO:0007669"/>
    <property type="project" value="TreeGrafter"/>
</dbReference>
<dbReference type="InParanoid" id="E3LDT6"/>
<feature type="signal peptide" evidence="6">
    <location>
        <begin position="1"/>
        <end position="17"/>
    </location>
</feature>
<evidence type="ECO:0000256" key="2">
    <source>
        <dbReference type="ARBA" id="ARBA00022723"/>
    </source>
</evidence>
<dbReference type="GO" id="GO:0046872">
    <property type="term" value="F:metal ion binding"/>
    <property type="evidence" value="ECO:0007669"/>
    <property type="project" value="UniProtKB-KW"/>
</dbReference>
<dbReference type="HOGENOM" id="CLU_017102_0_0_1"/>
<evidence type="ECO:0000256" key="1">
    <source>
        <dbReference type="ARBA" id="ARBA00006787"/>
    </source>
</evidence>
<evidence type="ECO:0000313" key="8">
    <source>
        <dbReference type="Proteomes" id="UP000008281"/>
    </source>
</evidence>
<keyword evidence="3 4" id="KW-0408">Iron</keyword>
<dbReference type="Proteomes" id="UP000008281">
    <property type="component" value="Unassembled WGS sequence"/>
</dbReference>
<protein>
    <submittedName>
        <fullName evidence="7">Uncharacterized protein</fullName>
    </submittedName>
</protein>
<evidence type="ECO:0000256" key="6">
    <source>
        <dbReference type="SAM" id="SignalP"/>
    </source>
</evidence>
<evidence type="ECO:0000256" key="5">
    <source>
        <dbReference type="SAM" id="MobiDB-lite"/>
    </source>
</evidence>
<organism evidence="8">
    <name type="scientific">Caenorhabditis remanei</name>
    <name type="common">Caenorhabditis vulgaris</name>
    <dbReference type="NCBI Taxonomy" id="31234"/>
    <lineage>
        <taxon>Eukaryota</taxon>
        <taxon>Metazoa</taxon>
        <taxon>Ecdysozoa</taxon>
        <taxon>Nematoda</taxon>
        <taxon>Chromadorea</taxon>
        <taxon>Rhabditida</taxon>
        <taxon>Rhabditina</taxon>
        <taxon>Rhabditomorpha</taxon>
        <taxon>Rhabditoidea</taxon>
        <taxon>Rhabditidae</taxon>
        <taxon>Peloderinae</taxon>
        <taxon>Caenorhabditis</taxon>
    </lineage>
</organism>
<feature type="compositionally biased region" description="Low complexity" evidence="5">
    <location>
        <begin position="581"/>
        <end position="682"/>
    </location>
</feature>
<dbReference type="eggNOG" id="KOG1285">
    <property type="taxonomic scope" value="Eukaryota"/>
</dbReference>
<feature type="region of interest" description="Disordered" evidence="5">
    <location>
        <begin position="575"/>
        <end position="693"/>
    </location>
</feature>
<keyword evidence="6" id="KW-0732">Signal</keyword>
<evidence type="ECO:0000256" key="4">
    <source>
        <dbReference type="PIRSR" id="PIRSR604294-1"/>
    </source>
</evidence>